<accession>A0ACC4E0P8</accession>
<dbReference type="EMBL" id="JBGNUJ010000004">
    <property type="protein sequence ID" value="KAL3961118.1"/>
    <property type="molecule type" value="Genomic_DNA"/>
</dbReference>
<protein>
    <submittedName>
        <fullName evidence="1">Uncharacterized protein</fullName>
    </submittedName>
</protein>
<proteinExistence type="predicted"/>
<evidence type="ECO:0000313" key="2">
    <source>
        <dbReference type="Proteomes" id="UP001638806"/>
    </source>
</evidence>
<keyword evidence="2" id="KW-1185">Reference proteome</keyword>
<gene>
    <name evidence="1" type="ORF">ACCO45_006235</name>
</gene>
<evidence type="ECO:0000313" key="1">
    <source>
        <dbReference type="EMBL" id="KAL3961118.1"/>
    </source>
</evidence>
<sequence length="87" mass="9453">MIAYGVQALPLSFLPLLPLVLPLAIPGLVLALALTRACTVTWATPEWAWHQHISCHSSSPVHLTIRGDSLERAGRQDAKRSFVLGNT</sequence>
<dbReference type="Proteomes" id="UP001638806">
    <property type="component" value="Unassembled WGS sequence"/>
</dbReference>
<name>A0ACC4E0P8_PURLI</name>
<comment type="caution">
    <text evidence="1">The sequence shown here is derived from an EMBL/GenBank/DDBJ whole genome shotgun (WGS) entry which is preliminary data.</text>
</comment>
<reference evidence="1" key="1">
    <citation type="submission" date="2024-12" db="EMBL/GenBank/DDBJ databases">
        <title>Comparative genomics and development of molecular markers within Purpureocillium lilacinum and among Purpureocillium species.</title>
        <authorList>
            <person name="Yeh Z.-Y."/>
            <person name="Ni N.-T."/>
            <person name="Lo P.-H."/>
            <person name="Mushyakhwo K."/>
            <person name="Lin C.-F."/>
            <person name="Nai Y.-S."/>
        </authorList>
    </citation>
    <scope>NUCLEOTIDE SEQUENCE</scope>
    <source>
        <strain evidence="1">NCHU-NPUST-175</strain>
    </source>
</reference>
<organism evidence="1 2">
    <name type="scientific">Purpureocillium lilacinum</name>
    <name type="common">Paecilomyces lilacinus</name>
    <dbReference type="NCBI Taxonomy" id="33203"/>
    <lineage>
        <taxon>Eukaryota</taxon>
        <taxon>Fungi</taxon>
        <taxon>Dikarya</taxon>
        <taxon>Ascomycota</taxon>
        <taxon>Pezizomycotina</taxon>
        <taxon>Sordariomycetes</taxon>
        <taxon>Hypocreomycetidae</taxon>
        <taxon>Hypocreales</taxon>
        <taxon>Ophiocordycipitaceae</taxon>
        <taxon>Purpureocillium</taxon>
    </lineage>
</organism>